<evidence type="ECO:0000313" key="5">
    <source>
        <dbReference type="Proteomes" id="UP000027100"/>
    </source>
</evidence>
<dbReference type="PROSITE" id="PS50043">
    <property type="entry name" value="HTH_LUXR_2"/>
    <property type="match status" value="1"/>
</dbReference>
<dbReference type="Pfam" id="PF13191">
    <property type="entry name" value="AAA_16"/>
    <property type="match status" value="1"/>
</dbReference>
<gene>
    <name evidence="4" type="ORF">HPO_02547</name>
</gene>
<accession>A0A062VCN3</accession>
<dbReference type="EMBL" id="ARYM01000002">
    <property type="protein sequence ID" value="KDA00257.1"/>
    <property type="molecule type" value="Genomic_DNA"/>
</dbReference>
<sequence length="876" mass="95999">MLVERERDFERLDVLIAAASRGQGSVALVCGEAGIGKTSLIRGLFARLPRGWRAAAGGCDALYTPRPLGPVRDMAEMLGPKVRALLENGDRQRLFAAILDTIGRSNSPILMVWEDMHWADHATLDLLRYLGRRIAFLPLVLVLTYRDDETGAQHPLTQVLEELPPTVREAVPLRRLSPKAVSAMARKAGLPGDWLYQKTSGNPFLVTEMLAAGQGAADNLPGSIREAVTVRQAQLSGGARELLELISVIPAAVPPALLVRLGGEEAVTLAGELTASGILQASTAGDIRFRHEIARTATLERIPAKVRRSHHVRILAALRALGAEAPLDQMVHHAAGALDGAAVLAIAPEAAERAAASGAHREAAAHLGTALRFVEEADPETAALLHERWAYESALAAPIDEDVLDARRHAITLWRVLGRQDKVGENLRWLSRMHWYRGEALEAARLADQAIQVLESIPPSAEQAMAYSLRSQLHMLNDQMEDAVYWGERALALEADFPRPDLRAHALNNIGTALAFRGRTEGEALLQESLDISLAHNLHEHAARAYTNLAEYAVEFRKFELAEKVIADGITFDIDHDLDAWTLYLSGRLALLRMEQGRLKDAVRLAASVTDRERLTLVVRLPALLVQARAAMRLTAPEAPRLMEQAYADAMATDELQHIVPARLTLIEHAWLSGNPGLAGEHLDALFTLADGDRHPWNIGERAVWARRLRRQVPGLTPETLPEPFQLELAGKIEQASDAWRALGMPYASAIVRLQSDDVELLGQAVHDLQAMGAEAGAAFARRRAAELGVTRGLPRPRRGTYSAARDHPLGLTRREQDVLRLIVRGCSNREISEELGRSPRTVEHHVSSVLSKLNAQNRMAVMLRVQNDPWLLGSG</sequence>
<dbReference type="Gene3D" id="1.25.40.10">
    <property type="entry name" value="Tetratricopeptide repeat domain"/>
    <property type="match status" value="1"/>
</dbReference>
<keyword evidence="5" id="KW-1185">Reference proteome</keyword>
<keyword evidence="1" id="KW-0547">Nucleotide-binding</keyword>
<dbReference type="PATRIC" id="fig|1280954.3.peg.521"/>
<dbReference type="PANTHER" id="PTHR16305">
    <property type="entry name" value="TESTICULAR SOLUBLE ADENYLYL CYCLASE"/>
    <property type="match status" value="1"/>
</dbReference>
<dbReference type="PRINTS" id="PR00038">
    <property type="entry name" value="HTHLUXR"/>
</dbReference>
<evidence type="ECO:0000256" key="1">
    <source>
        <dbReference type="ARBA" id="ARBA00022741"/>
    </source>
</evidence>
<protein>
    <submittedName>
        <fullName evidence="4">LuxR family transcriptional regulator</fullName>
    </submittedName>
</protein>
<evidence type="ECO:0000259" key="3">
    <source>
        <dbReference type="PROSITE" id="PS50043"/>
    </source>
</evidence>
<dbReference type="CDD" id="cd06170">
    <property type="entry name" value="LuxR_C_like"/>
    <property type="match status" value="1"/>
</dbReference>
<dbReference type="RefSeq" id="WP_035594059.1">
    <property type="nucleotide sequence ID" value="NZ_ARYM01000002.1"/>
</dbReference>
<dbReference type="eggNOG" id="COG2909">
    <property type="taxonomic scope" value="Bacteria"/>
</dbReference>
<dbReference type="GO" id="GO:0005737">
    <property type="term" value="C:cytoplasm"/>
    <property type="evidence" value="ECO:0007669"/>
    <property type="project" value="TreeGrafter"/>
</dbReference>
<dbReference type="Gene3D" id="1.10.10.10">
    <property type="entry name" value="Winged helix-like DNA-binding domain superfamily/Winged helix DNA-binding domain"/>
    <property type="match status" value="1"/>
</dbReference>
<dbReference type="PROSITE" id="PS00622">
    <property type="entry name" value="HTH_LUXR_1"/>
    <property type="match status" value="1"/>
</dbReference>
<dbReference type="SUPFAM" id="SSF48452">
    <property type="entry name" value="TPR-like"/>
    <property type="match status" value="1"/>
</dbReference>
<evidence type="ECO:0000256" key="2">
    <source>
        <dbReference type="ARBA" id="ARBA00022840"/>
    </source>
</evidence>
<comment type="caution">
    <text evidence="4">The sequence shown here is derived from an EMBL/GenBank/DDBJ whole genome shotgun (WGS) entry which is preliminary data.</text>
</comment>
<evidence type="ECO:0000313" key="4">
    <source>
        <dbReference type="EMBL" id="KDA00257.1"/>
    </source>
</evidence>
<dbReference type="Gene3D" id="3.40.50.300">
    <property type="entry name" value="P-loop containing nucleotide triphosphate hydrolases"/>
    <property type="match status" value="1"/>
</dbReference>
<dbReference type="Proteomes" id="UP000027100">
    <property type="component" value="Unassembled WGS sequence"/>
</dbReference>
<dbReference type="GO" id="GO:0006355">
    <property type="term" value="P:regulation of DNA-templated transcription"/>
    <property type="evidence" value="ECO:0007669"/>
    <property type="project" value="InterPro"/>
</dbReference>
<name>A0A062VCN3_9PROT</name>
<feature type="domain" description="HTH luxR-type" evidence="3">
    <location>
        <begin position="805"/>
        <end position="870"/>
    </location>
</feature>
<dbReference type="AlphaFoldDB" id="A0A062VCN3"/>
<dbReference type="SUPFAM" id="SSF52540">
    <property type="entry name" value="P-loop containing nucleoside triphosphate hydrolases"/>
    <property type="match status" value="1"/>
</dbReference>
<dbReference type="SUPFAM" id="SSF46894">
    <property type="entry name" value="C-terminal effector domain of the bipartite response regulators"/>
    <property type="match status" value="1"/>
</dbReference>
<dbReference type="GO" id="GO:0004016">
    <property type="term" value="F:adenylate cyclase activity"/>
    <property type="evidence" value="ECO:0007669"/>
    <property type="project" value="TreeGrafter"/>
</dbReference>
<dbReference type="OrthoDB" id="341967at2"/>
<dbReference type="InterPro" id="IPR011990">
    <property type="entry name" value="TPR-like_helical_dom_sf"/>
</dbReference>
<dbReference type="InterPro" id="IPR041664">
    <property type="entry name" value="AAA_16"/>
</dbReference>
<dbReference type="InterPro" id="IPR027417">
    <property type="entry name" value="P-loop_NTPase"/>
</dbReference>
<dbReference type="PANTHER" id="PTHR16305:SF35">
    <property type="entry name" value="TRANSCRIPTIONAL ACTIVATOR DOMAIN"/>
    <property type="match status" value="1"/>
</dbReference>
<organism evidence="4 5">
    <name type="scientific">Hyphomonas polymorpha PS728</name>
    <dbReference type="NCBI Taxonomy" id="1280954"/>
    <lineage>
        <taxon>Bacteria</taxon>
        <taxon>Pseudomonadati</taxon>
        <taxon>Pseudomonadota</taxon>
        <taxon>Alphaproteobacteria</taxon>
        <taxon>Hyphomonadales</taxon>
        <taxon>Hyphomonadaceae</taxon>
        <taxon>Hyphomonas</taxon>
    </lineage>
</organism>
<dbReference type="InterPro" id="IPR016032">
    <property type="entry name" value="Sig_transdc_resp-reg_C-effctor"/>
</dbReference>
<dbReference type="Pfam" id="PF00196">
    <property type="entry name" value="GerE"/>
    <property type="match status" value="1"/>
</dbReference>
<proteinExistence type="predicted"/>
<dbReference type="SMART" id="SM00421">
    <property type="entry name" value="HTH_LUXR"/>
    <property type="match status" value="1"/>
</dbReference>
<dbReference type="GO" id="GO:0003677">
    <property type="term" value="F:DNA binding"/>
    <property type="evidence" value="ECO:0007669"/>
    <property type="project" value="InterPro"/>
</dbReference>
<dbReference type="InterPro" id="IPR000792">
    <property type="entry name" value="Tscrpt_reg_LuxR_C"/>
</dbReference>
<dbReference type="GO" id="GO:0005524">
    <property type="term" value="F:ATP binding"/>
    <property type="evidence" value="ECO:0007669"/>
    <property type="project" value="UniProtKB-KW"/>
</dbReference>
<keyword evidence="2" id="KW-0067">ATP-binding</keyword>
<dbReference type="STRING" id="1280954.HPO_02547"/>
<reference evidence="4 5" key="1">
    <citation type="journal article" date="2014" name="Antonie Van Leeuwenhoek">
        <title>Hyphomonas beringensis sp. nov. and Hyphomonas chukchiensis sp. nov., isolated from surface seawater of the Bering Sea and Chukchi Sea.</title>
        <authorList>
            <person name="Li C."/>
            <person name="Lai Q."/>
            <person name="Li G."/>
            <person name="Dong C."/>
            <person name="Wang J."/>
            <person name="Liao Y."/>
            <person name="Shao Z."/>
        </authorList>
    </citation>
    <scope>NUCLEOTIDE SEQUENCE [LARGE SCALE GENOMIC DNA]</scope>
    <source>
        <strain evidence="4 5">PS728</strain>
    </source>
</reference>
<dbReference type="InterPro" id="IPR036388">
    <property type="entry name" value="WH-like_DNA-bd_sf"/>
</dbReference>